<dbReference type="Gene3D" id="3.30.2010.10">
    <property type="entry name" value="Metalloproteases ('zincins'), catalytic domain"/>
    <property type="match status" value="1"/>
</dbReference>
<comment type="caution">
    <text evidence="9">The sequence shown here is derived from an EMBL/GenBank/DDBJ whole genome shotgun (WGS) entry which is preliminary data.</text>
</comment>
<evidence type="ECO:0000256" key="6">
    <source>
        <dbReference type="RuleBase" id="RU003983"/>
    </source>
</evidence>
<dbReference type="PANTHER" id="PTHR22726:SF1">
    <property type="entry name" value="METALLOENDOPEPTIDASE OMA1, MITOCHONDRIAL"/>
    <property type="match status" value="1"/>
</dbReference>
<organism evidence="9 10">
    <name type="scientific">Alectoria fallacina</name>
    <dbReference type="NCBI Taxonomy" id="1903189"/>
    <lineage>
        <taxon>Eukaryota</taxon>
        <taxon>Fungi</taxon>
        <taxon>Dikarya</taxon>
        <taxon>Ascomycota</taxon>
        <taxon>Pezizomycotina</taxon>
        <taxon>Lecanoromycetes</taxon>
        <taxon>OSLEUM clade</taxon>
        <taxon>Lecanoromycetidae</taxon>
        <taxon>Lecanorales</taxon>
        <taxon>Lecanorineae</taxon>
        <taxon>Parmeliaceae</taxon>
        <taxon>Alectoria</taxon>
    </lineage>
</organism>
<dbReference type="GO" id="GO:0046872">
    <property type="term" value="F:metal ion binding"/>
    <property type="evidence" value="ECO:0007669"/>
    <property type="project" value="UniProtKB-KW"/>
</dbReference>
<dbReference type="PANTHER" id="PTHR22726">
    <property type="entry name" value="METALLOENDOPEPTIDASE OMA1"/>
    <property type="match status" value="1"/>
</dbReference>
<evidence type="ECO:0000313" key="10">
    <source>
        <dbReference type="Proteomes" id="UP000664203"/>
    </source>
</evidence>
<keyword evidence="1 6" id="KW-0645">Protease</keyword>
<dbReference type="OrthoDB" id="7464992at2759"/>
<keyword evidence="4 6" id="KW-0862">Zinc</keyword>
<evidence type="ECO:0000256" key="2">
    <source>
        <dbReference type="ARBA" id="ARBA00022723"/>
    </source>
</evidence>
<protein>
    <recommendedName>
        <fullName evidence="8">Peptidase M48 domain-containing protein</fullName>
    </recommendedName>
</protein>
<keyword evidence="3 6" id="KW-0378">Hydrolase</keyword>
<evidence type="ECO:0000256" key="1">
    <source>
        <dbReference type="ARBA" id="ARBA00022670"/>
    </source>
</evidence>
<dbReference type="GO" id="GO:0016020">
    <property type="term" value="C:membrane"/>
    <property type="evidence" value="ECO:0007669"/>
    <property type="project" value="TreeGrafter"/>
</dbReference>
<accession>A0A8H3EJA3</accession>
<dbReference type="GO" id="GO:0051603">
    <property type="term" value="P:proteolysis involved in protein catabolic process"/>
    <property type="evidence" value="ECO:0007669"/>
    <property type="project" value="TreeGrafter"/>
</dbReference>
<name>A0A8H3EJA3_9LECA</name>
<dbReference type="EMBL" id="CAJPDR010000017">
    <property type="protein sequence ID" value="CAF9906630.1"/>
    <property type="molecule type" value="Genomic_DNA"/>
</dbReference>
<evidence type="ECO:0000259" key="8">
    <source>
        <dbReference type="Pfam" id="PF01435"/>
    </source>
</evidence>
<evidence type="ECO:0000256" key="5">
    <source>
        <dbReference type="ARBA" id="ARBA00023049"/>
    </source>
</evidence>
<reference evidence="9" key="1">
    <citation type="submission" date="2021-03" db="EMBL/GenBank/DDBJ databases">
        <authorList>
            <person name="Tagirdzhanova G."/>
        </authorList>
    </citation>
    <scope>NUCLEOTIDE SEQUENCE</scope>
</reference>
<keyword evidence="7" id="KW-0812">Transmembrane</keyword>
<feature type="domain" description="Peptidase M48" evidence="8">
    <location>
        <begin position="70"/>
        <end position="230"/>
    </location>
</feature>
<sequence length="278" mass="30793">MQGTIQHHRVIRHPIHSRNPDPHDISFLLQNLERVDSFLIKCRKRVRRAVHVGAGGGPDGTIGLRSIAIANAGVSPSSGLVLAFSGLFRHAVKSDDELAALLAHEIAHVLANHAMEDKSVMTVAGVFSLPFVPFALFGLVVAKATFFAIPIVSAASATYYYSRKREIEADYIGMMLMADVGFDPLAAVNVFKKLKQMEDQILSADPKIKQDPQWISTHPLPVSRIRQNENWIPEILEILGKPSTDVVAVRSANMTAKRRRWEEFVKKRNESQSIDSGI</sequence>
<keyword evidence="5 6" id="KW-0482">Metalloprotease</keyword>
<dbReference type="CDD" id="cd07331">
    <property type="entry name" value="M48C_Oma1_like"/>
    <property type="match status" value="1"/>
</dbReference>
<keyword evidence="7" id="KW-0472">Membrane</keyword>
<gene>
    <name evidence="9" type="ORF">ALECFALPRED_002470</name>
</gene>
<feature type="transmembrane region" description="Helical" evidence="7">
    <location>
        <begin position="120"/>
        <end position="140"/>
    </location>
</feature>
<keyword evidence="10" id="KW-1185">Reference proteome</keyword>
<dbReference type="InterPro" id="IPR001915">
    <property type="entry name" value="Peptidase_M48"/>
</dbReference>
<keyword evidence="7" id="KW-1133">Transmembrane helix</keyword>
<dbReference type="AlphaFoldDB" id="A0A8H3EJA3"/>
<evidence type="ECO:0000313" key="9">
    <source>
        <dbReference type="EMBL" id="CAF9906630.1"/>
    </source>
</evidence>
<proteinExistence type="inferred from homology"/>
<comment type="cofactor">
    <cofactor evidence="6">
        <name>Zn(2+)</name>
        <dbReference type="ChEBI" id="CHEBI:29105"/>
    </cofactor>
    <text evidence="6">Binds 1 zinc ion per subunit.</text>
</comment>
<dbReference type="InterPro" id="IPR051156">
    <property type="entry name" value="Mito/Outer_Membr_Metalloprot"/>
</dbReference>
<comment type="similarity">
    <text evidence="6">Belongs to the peptidase M48 family.</text>
</comment>
<dbReference type="Proteomes" id="UP000664203">
    <property type="component" value="Unassembled WGS sequence"/>
</dbReference>
<dbReference type="GO" id="GO:0004222">
    <property type="term" value="F:metalloendopeptidase activity"/>
    <property type="evidence" value="ECO:0007669"/>
    <property type="project" value="InterPro"/>
</dbReference>
<evidence type="ECO:0000256" key="4">
    <source>
        <dbReference type="ARBA" id="ARBA00022833"/>
    </source>
</evidence>
<keyword evidence="2" id="KW-0479">Metal-binding</keyword>
<evidence type="ECO:0000256" key="3">
    <source>
        <dbReference type="ARBA" id="ARBA00022801"/>
    </source>
</evidence>
<evidence type="ECO:0000256" key="7">
    <source>
        <dbReference type="SAM" id="Phobius"/>
    </source>
</evidence>
<dbReference type="Pfam" id="PF01435">
    <property type="entry name" value="Peptidase_M48"/>
    <property type="match status" value="1"/>
</dbReference>